<dbReference type="RefSeq" id="WP_073586874.1">
    <property type="nucleotide sequence ID" value="NZ_FRFD01000003.1"/>
</dbReference>
<dbReference type="Proteomes" id="UP000184612">
    <property type="component" value="Unassembled WGS sequence"/>
</dbReference>
<sequence length="82" mass="9422">MLQITRVDILDGQTLDIELNNGSIVLLALAVLYEFPGYEALKEDDRILCPRTTGQFVYWRDGPSLKMEEIMKLSFQQGKDEK</sequence>
<dbReference type="OrthoDB" id="2083445at2"/>
<evidence type="ECO:0000313" key="1">
    <source>
        <dbReference type="EMBL" id="SHO43165.1"/>
    </source>
</evidence>
<gene>
    <name evidence="1" type="ORF">SAMN02745217_00114</name>
</gene>
<evidence type="ECO:0000313" key="2">
    <source>
        <dbReference type="Proteomes" id="UP000184612"/>
    </source>
</evidence>
<dbReference type="STRING" id="1121345.SAMN02745217_00114"/>
<name>A0A1M7XWJ8_9FIRM</name>
<organism evidence="1 2">
    <name type="scientific">Anaerocolumna xylanovorans DSM 12503</name>
    <dbReference type="NCBI Taxonomy" id="1121345"/>
    <lineage>
        <taxon>Bacteria</taxon>
        <taxon>Bacillati</taxon>
        <taxon>Bacillota</taxon>
        <taxon>Clostridia</taxon>
        <taxon>Lachnospirales</taxon>
        <taxon>Lachnospiraceae</taxon>
        <taxon>Anaerocolumna</taxon>
    </lineage>
</organism>
<dbReference type="AlphaFoldDB" id="A0A1M7XWJ8"/>
<reference evidence="1 2" key="1">
    <citation type="submission" date="2016-12" db="EMBL/GenBank/DDBJ databases">
        <authorList>
            <person name="Song W.-J."/>
            <person name="Kurnit D.M."/>
        </authorList>
    </citation>
    <scope>NUCLEOTIDE SEQUENCE [LARGE SCALE GENOMIC DNA]</scope>
    <source>
        <strain evidence="1 2">DSM 12503</strain>
    </source>
</reference>
<accession>A0A1M7XWJ8</accession>
<proteinExistence type="predicted"/>
<dbReference type="EMBL" id="FRFD01000003">
    <property type="protein sequence ID" value="SHO43165.1"/>
    <property type="molecule type" value="Genomic_DNA"/>
</dbReference>
<protein>
    <recommendedName>
        <fullName evidence="3">DUF2442 domain-containing protein</fullName>
    </recommendedName>
</protein>
<dbReference type="InterPro" id="IPR036782">
    <property type="entry name" value="NE0471-like_N"/>
</dbReference>
<dbReference type="SUPFAM" id="SSF143880">
    <property type="entry name" value="NE0471 N-terminal domain-like"/>
    <property type="match status" value="1"/>
</dbReference>
<keyword evidence="2" id="KW-1185">Reference proteome</keyword>
<evidence type="ECO:0008006" key="3">
    <source>
        <dbReference type="Google" id="ProtNLM"/>
    </source>
</evidence>